<reference evidence="1 2" key="1">
    <citation type="submission" date="2017-11" db="EMBL/GenBank/DDBJ databases">
        <title>Draft genome of actinobacteria isolated from guarana (Paullinia cupana (Mart.) Ducke.</title>
        <authorList>
            <person name="Siqueira K.A."/>
            <person name="Liotti R.G."/>
            <person name="Mendes T.A.O."/>
            <person name="Soares M.A."/>
        </authorList>
    </citation>
    <scope>NUCLEOTIDE SEQUENCE [LARGE SCALE GENOMIC DNA]</scope>
    <source>
        <strain evidence="1 2">193</strain>
    </source>
</reference>
<dbReference type="OrthoDB" id="4161899at2"/>
<dbReference type="Proteomes" id="UP000270471">
    <property type="component" value="Unassembled WGS sequence"/>
</dbReference>
<gene>
    <name evidence="1" type="ORF">CTZ28_13270</name>
</gene>
<evidence type="ECO:0000313" key="1">
    <source>
        <dbReference type="EMBL" id="RMB85737.1"/>
    </source>
</evidence>
<dbReference type="RefSeq" id="WP_121889556.1">
    <property type="nucleotide sequence ID" value="NZ_PENI01000006.1"/>
</dbReference>
<protein>
    <submittedName>
        <fullName evidence="1">Uncharacterized protein</fullName>
    </submittedName>
</protein>
<organism evidence="1 2">
    <name type="scientific">Streptomyces shenzhenensis</name>
    <dbReference type="NCBI Taxonomy" id="943815"/>
    <lineage>
        <taxon>Bacteria</taxon>
        <taxon>Bacillati</taxon>
        <taxon>Actinomycetota</taxon>
        <taxon>Actinomycetes</taxon>
        <taxon>Kitasatosporales</taxon>
        <taxon>Streptomycetaceae</taxon>
        <taxon>Streptomyces</taxon>
    </lineage>
</organism>
<sequence length="159" mass="17661">MAAINGRNLCQFCQRPDPTVCSRGCIDLMVELCDGCWNRLTNDLAMLEGATATPCPAPDPDDVEAIGPPEPPTCPKCHHLVRRYPTNYNKWVDLATCDLPAKDVPEPYRWRLTKGTGNRAGTWIAVRVHVIDPRPSDLVTPAHAFLCPDEEAERQDLDP</sequence>
<comment type="caution">
    <text evidence="1">The sequence shown here is derived from an EMBL/GenBank/DDBJ whole genome shotgun (WGS) entry which is preliminary data.</text>
</comment>
<dbReference type="Pfam" id="PF19561">
    <property type="entry name" value="DUF6083"/>
    <property type="match status" value="1"/>
</dbReference>
<accession>A0A3M0I920</accession>
<proteinExistence type="predicted"/>
<dbReference type="EMBL" id="PENI01000006">
    <property type="protein sequence ID" value="RMB85737.1"/>
    <property type="molecule type" value="Genomic_DNA"/>
</dbReference>
<evidence type="ECO:0000313" key="2">
    <source>
        <dbReference type="Proteomes" id="UP000270471"/>
    </source>
</evidence>
<dbReference type="AlphaFoldDB" id="A0A3M0I920"/>
<keyword evidence="2" id="KW-1185">Reference proteome</keyword>
<dbReference type="InterPro" id="IPR045729">
    <property type="entry name" value="DUF6083"/>
</dbReference>
<name>A0A3M0I920_9ACTN</name>